<feature type="non-terminal residue" evidence="1">
    <location>
        <position position="218"/>
    </location>
</feature>
<proteinExistence type="predicted"/>
<comment type="caution">
    <text evidence="1">The sequence shown here is derived from an EMBL/GenBank/DDBJ whole genome shotgun (WGS) entry which is preliminary data.</text>
</comment>
<dbReference type="Proteomes" id="UP000325081">
    <property type="component" value="Unassembled WGS sequence"/>
</dbReference>
<evidence type="ECO:0000313" key="2">
    <source>
        <dbReference type="Proteomes" id="UP000325081"/>
    </source>
</evidence>
<accession>A0A5A7NYS7</accession>
<dbReference type="EMBL" id="BKCP01000336">
    <property type="protein sequence ID" value="GER25564.1"/>
    <property type="molecule type" value="Genomic_DNA"/>
</dbReference>
<reference evidence="2" key="1">
    <citation type="journal article" date="2019" name="Curr. Biol.">
        <title>Genome Sequence of Striga asiatica Provides Insight into the Evolution of Plant Parasitism.</title>
        <authorList>
            <person name="Yoshida S."/>
            <person name="Kim S."/>
            <person name="Wafula E.K."/>
            <person name="Tanskanen J."/>
            <person name="Kim Y.M."/>
            <person name="Honaas L."/>
            <person name="Yang Z."/>
            <person name="Spallek T."/>
            <person name="Conn C.E."/>
            <person name="Ichihashi Y."/>
            <person name="Cheong K."/>
            <person name="Cui S."/>
            <person name="Der J.P."/>
            <person name="Gundlach H."/>
            <person name="Jiao Y."/>
            <person name="Hori C."/>
            <person name="Ishida J.K."/>
            <person name="Kasahara H."/>
            <person name="Kiba T."/>
            <person name="Kim M.S."/>
            <person name="Koo N."/>
            <person name="Laohavisit A."/>
            <person name="Lee Y.H."/>
            <person name="Lumba S."/>
            <person name="McCourt P."/>
            <person name="Mortimer J.C."/>
            <person name="Mutuku J.M."/>
            <person name="Nomura T."/>
            <person name="Sasaki-Sekimoto Y."/>
            <person name="Seto Y."/>
            <person name="Wang Y."/>
            <person name="Wakatake T."/>
            <person name="Sakakibara H."/>
            <person name="Demura T."/>
            <person name="Yamaguchi S."/>
            <person name="Yoneyama K."/>
            <person name="Manabe R.I."/>
            <person name="Nelson D.C."/>
            <person name="Schulman A.H."/>
            <person name="Timko M.P."/>
            <person name="dePamphilis C.W."/>
            <person name="Choi D."/>
            <person name="Shirasu K."/>
        </authorList>
    </citation>
    <scope>NUCLEOTIDE SEQUENCE [LARGE SCALE GENOMIC DNA]</scope>
    <source>
        <strain evidence="2">cv. UVA1</strain>
    </source>
</reference>
<gene>
    <name evidence="1" type="ORF">STAS_01156</name>
</gene>
<protein>
    <submittedName>
        <fullName evidence="1">Novel interactor of JAZ</fullName>
    </submittedName>
</protein>
<evidence type="ECO:0000313" key="1">
    <source>
        <dbReference type="EMBL" id="GER25564.1"/>
    </source>
</evidence>
<name>A0A5A7NYS7_STRAF</name>
<dbReference type="AlphaFoldDB" id="A0A5A7NYS7"/>
<organism evidence="1 2">
    <name type="scientific">Striga asiatica</name>
    <name type="common">Asiatic witchweed</name>
    <name type="synonym">Buchnera asiatica</name>
    <dbReference type="NCBI Taxonomy" id="4170"/>
    <lineage>
        <taxon>Eukaryota</taxon>
        <taxon>Viridiplantae</taxon>
        <taxon>Streptophyta</taxon>
        <taxon>Embryophyta</taxon>
        <taxon>Tracheophyta</taxon>
        <taxon>Spermatophyta</taxon>
        <taxon>Magnoliopsida</taxon>
        <taxon>eudicotyledons</taxon>
        <taxon>Gunneridae</taxon>
        <taxon>Pentapetalae</taxon>
        <taxon>asterids</taxon>
        <taxon>lamiids</taxon>
        <taxon>Lamiales</taxon>
        <taxon>Orobanchaceae</taxon>
        <taxon>Buchnereae</taxon>
        <taxon>Striga</taxon>
    </lineage>
</organism>
<sequence>TRCVGRICDPLQPELQSPPPAAVSIGLTADGLPVGEPMMERAQWSSNIFSSLLVLEQTTSSAVVILKFVTKDWIFMNLVIDCVNLVLMGLGYEIGCDARDADDRMPDLCGVEDEQGVHGGGDGGGAALDDQWTCTAPRPVLQMKYKYEDPKFTEGTRRLMEILEQESHIRFLQYLYCRVLIKLECGCLGSNDSHKAFFGHLSYPAIISEDSSGPTFLH</sequence>
<feature type="non-terminal residue" evidence="1">
    <location>
        <position position="1"/>
    </location>
</feature>
<keyword evidence="2" id="KW-1185">Reference proteome</keyword>